<feature type="transmembrane region" description="Helical" evidence="7">
    <location>
        <begin position="62"/>
        <end position="88"/>
    </location>
</feature>
<feature type="transmembrane region" description="Helical" evidence="7">
    <location>
        <begin position="202"/>
        <end position="222"/>
    </location>
</feature>
<evidence type="ECO:0000256" key="7">
    <source>
        <dbReference type="SAM" id="Phobius"/>
    </source>
</evidence>
<dbReference type="PANTHER" id="PTHR43549:SF3">
    <property type="entry name" value="MULTIDRUG RESISTANCE PROTEIN YPNP-RELATED"/>
    <property type="match status" value="1"/>
</dbReference>
<dbReference type="AlphaFoldDB" id="A0A4P8XTC7"/>
<evidence type="ECO:0000313" key="9">
    <source>
        <dbReference type="Proteomes" id="UP000301475"/>
    </source>
</evidence>
<feature type="transmembrane region" description="Helical" evidence="7">
    <location>
        <begin position="255"/>
        <end position="282"/>
    </location>
</feature>
<keyword evidence="5 7" id="KW-1133">Transmembrane helix</keyword>
<dbReference type="Proteomes" id="UP000301475">
    <property type="component" value="Chromosome"/>
</dbReference>
<evidence type="ECO:0000256" key="5">
    <source>
        <dbReference type="ARBA" id="ARBA00022989"/>
    </source>
</evidence>
<dbReference type="GO" id="GO:0042910">
    <property type="term" value="F:xenobiotic transmembrane transporter activity"/>
    <property type="evidence" value="ECO:0007669"/>
    <property type="project" value="InterPro"/>
</dbReference>
<dbReference type="GO" id="GO:0005886">
    <property type="term" value="C:plasma membrane"/>
    <property type="evidence" value="ECO:0007669"/>
    <property type="project" value="UniProtKB-SubCell"/>
</dbReference>
<organism evidence="8 9">
    <name type="scientific">Ruminococcus bovis</name>
    <dbReference type="NCBI Taxonomy" id="2564099"/>
    <lineage>
        <taxon>Bacteria</taxon>
        <taxon>Bacillati</taxon>
        <taxon>Bacillota</taxon>
        <taxon>Clostridia</taxon>
        <taxon>Eubacteriales</taxon>
        <taxon>Oscillospiraceae</taxon>
        <taxon>Ruminococcus</taxon>
    </lineage>
</organism>
<dbReference type="GO" id="GO:0015297">
    <property type="term" value="F:antiporter activity"/>
    <property type="evidence" value="ECO:0007669"/>
    <property type="project" value="InterPro"/>
</dbReference>
<dbReference type="InterPro" id="IPR002528">
    <property type="entry name" value="MATE_fam"/>
</dbReference>
<feature type="transmembrane region" description="Helical" evidence="7">
    <location>
        <begin position="22"/>
        <end position="42"/>
    </location>
</feature>
<dbReference type="OrthoDB" id="9776324at2"/>
<comment type="subcellular location">
    <subcellularLocation>
        <location evidence="1">Cell membrane</location>
        <topology evidence="1">Multi-pass membrane protein</topology>
    </subcellularLocation>
</comment>
<feature type="transmembrane region" description="Helical" evidence="7">
    <location>
        <begin position="419"/>
        <end position="442"/>
    </location>
</feature>
<keyword evidence="6 7" id="KW-0472">Membrane</keyword>
<protein>
    <submittedName>
        <fullName evidence="8">MATE family efflux transporter</fullName>
    </submittedName>
</protein>
<feature type="transmembrane region" description="Helical" evidence="7">
    <location>
        <begin position="175"/>
        <end position="196"/>
    </location>
</feature>
<gene>
    <name evidence="8" type="ORF">E5Z56_01090</name>
</gene>
<evidence type="ECO:0000256" key="1">
    <source>
        <dbReference type="ARBA" id="ARBA00004651"/>
    </source>
</evidence>
<keyword evidence="2" id="KW-0813">Transport</keyword>
<feature type="transmembrane region" description="Helical" evidence="7">
    <location>
        <begin position="288"/>
        <end position="305"/>
    </location>
</feature>
<dbReference type="PIRSF" id="PIRSF006603">
    <property type="entry name" value="DinF"/>
    <property type="match status" value="1"/>
</dbReference>
<feature type="transmembrane region" description="Helical" evidence="7">
    <location>
        <begin position="100"/>
        <end position="122"/>
    </location>
</feature>
<feature type="transmembrane region" description="Helical" evidence="7">
    <location>
        <begin position="366"/>
        <end position="386"/>
    </location>
</feature>
<evidence type="ECO:0000256" key="2">
    <source>
        <dbReference type="ARBA" id="ARBA00022448"/>
    </source>
</evidence>
<proteinExistence type="predicted"/>
<dbReference type="CDD" id="cd13138">
    <property type="entry name" value="MATE_yoeA_like"/>
    <property type="match status" value="1"/>
</dbReference>
<dbReference type="InterPro" id="IPR048279">
    <property type="entry name" value="MdtK-like"/>
</dbReference>
<evidence type="ECO:0000256" key="6">
    <source>
        <dbReference type="ARBA" id="ARBA00023136"/>
    </source>
</evidence>
<evidence type="ECO:0000256" key="4">
    <source>
        <dbReference type="ARBA" id="ARBA00022692"/>
    </source>
</evidence>
<evidence type="ECO:0000313" key="8">
    <source>
        <dbReference type="EMBL" id="QCT06047.1"/>
    </source>
</evidence>
<keyword evidence="4 7" id="KW-0812">Transmembrane</keyword>
<dbReference type="Pfam" id="PF01554">
    <property type="entry name" value="MatE"/>
    <property type="match status" value="2"/>
</dbReference>
<feature type="transmembrane region" description="Helical" evidence="7">
    <location>
        <begin position="325"/>
        <end position="346"/>
    </location>
</feature>
<sequence>MFMSGTKTVAVKLTEGNILKKMLIFAVPIIIGNLLQELYYIFDTLIVGQTLGDIKLAAVGATSSLVFLATGFIIGITSVCAVLTSQFFGAGDDNRMKKSVASHIVIALISTVVLTVGFVLLAKPLLILLNTTSDTFAYSKTYLTIIYGGLPATMLYNVTSALLRSVGDSKTPLMLLLLSSVLNIGLDLLFILVFGWDVAGAAIATVISQGISALLCVVYIKFKVPFIIPNKESFKGIKSMIGDEFKIGFPMGFQYSVISIGMMVLQFFVNGFGSSAVAAYTIGNRVQLFLQNPLNSMSIVMATFAGQNAGAKRYDRIKSGTKKGLLLCLAYSVVIGVLAWIFAEFLTSIFLSNSDPITMKYSIEFIRWNCIFEWSLGMLFIYRGVIQGLKDGVVPMIGSVLEVLMRVLSPLIFSTTLGFASVSFAGPAAWSASAILMIIVYFHKFRKLKRTGTL</sequence>
<reference evidence="8 9" key="1">
    <citation type="submission" date="2019-04" db="EMBL/GenBank/DDBJ databases">
        <authorList>
            <person name="Embree M."/>
            <person name="Gaffney J.R."/>
        </authorList>
    </citation>
    <scope>NUCLEOTIDE SEQUENCE [LARGE SCALE GENOMIC DNA]</scope>
    <source>
        <strain evidence="8 9">JE7A12</strain>
    </source>
</reference>
<dbReference type="KEGG" id="ruj:E5Z56_01090"/>
<dbReference type="PANTHER" id="PTHR43549">
    <property type="entry name" value="MULTIDRUG RESISTANCE PROTEIN YPNP-RELATED"/>
    <property type="match status" value="1"/>
</dbReference>
<name>A0A4P8XTC7_9FIRM</name>
<feature type="transmembrane region" description="Helical" evidence="7">
    <location>
        <begin position="142"/>
        <end position="163"/>
    </location>
</feature>
<feature type="transmembrane region" description="Helical" evidence="7">
    <location>
        <begin position="393"/>
        <end position="413"/>
    </location>
</feature>
<dbReference type="EMBL" id="CP039381">
    <property type="protein sequence ID" value="QCT06047.1"/>
    <property type="molecule type" value="Genomic_DNA"/>
</dbReference>
<dbReference type="NCBIfam" id="TIGR00797">
    <property type="entry name" value="matE"/>
    <property type="match status" value="1"/>
</dbReference>
<keyword evidence="3" id="KW-1003">Cell membrane</keyword>
<accession>A0A4P8XTC7</accession>
<evidence type="ECO:0000256" key="3">
    <source>
        <dbReference type="ARBA" id="ARBA00022475"/>
    </source>
</evidence>
<dbReference type="InterPro" id="IPR052031">
    <property type="entry name" value="Membrane_Transporter-Flippase"/>
</dbReference>
<keyword evidence="9" id="KW-1185">Reference proteome</keyword>